<dbReference type="SUPFAM" id="SSF55486">
    <property type="entry name" value="Metalloproteases ('zincins'), catalytic domain"/>
    <property type="match status" value="1"/>
</dbReference>
<accession>A0A927FC24</accession>
<keyword evidence="3" id="KW-0645">Protease</keyword>
<dbReference type="GO" id="GO:0008237">
    <property type="term" value="F:metallopeptidase activity"/>
    <property type="evidence" value="ECO:0007669"/>
    <property type="project" value="UniProtKB-KW"/>
</dbReference>
<dbReference type="Gene3D" id="3.40.390.10">
    <property type="entry name" value="Collagenase (Catalytic Domain)"/>
    <property type="match status" value="1"/>
</dbReference>
<dbReference type="EMBL" id="JACYFG010000060">
    <property type="protein sequence ID" value="MBD5782363.1"/>
    <property type="molecule type" value="Genomic_DNA"/>
</dbReference>
<evidence type="ECO:0000259" key="2">
    <source>
        <dbReference type="Pfam" id="PF16313"/>
    </source>
</evidence>
<dbReference type="RefSeq" id="WP_191619446.1">
    <property type="nucleotide sequence ID" value="NZ_JACYFG010000060.1"/>
</dbReference>
<gene>
    <name evidence="3" type="ORF">IEN85_22880</name>
</gene>
<reference evidence="3" key="1">
    <citation type="submission" date="2020-09" db="EMBL/GenBank/DDBJ databases">
        <title>Pelagicoccus enzymogenes sp. nov. with an EPS production, isolated from marine sediment.</title>
        <authorList>
            <person name="Feng X."/>
        </authorList>
    </citation>
    <scope>NUCLEOTIDE SEQUENCE</scope>
    <source>
        <strain evidence="3">NFK12</strain>
    </source>
</reference>
<sequence length="872" mass="98584">MKIFRSFLLSAIAVFFLACTAQSAREKAGPPLKVSQKTRVAIPKSGLGKEYMFSTSLIPQSVAATSKGMLGRVVFFEQFEDGLDMYETTRGRVVTEDLPARRLMATFPIIDDSGSDIVIDFNAGMRRLAYGNWYSMDTLFDARQFERSAELPQARVFEVVSEDGILAIRQAVQARSRVNDPDLETRYEIRYFLEPYRSSDFQAKELNSEENRHLRFFQAASKIELESGRLTQNISRFDVSEPVVFYYSANTPENLREAVEEGILYWNKAFGKEVIQARMAPEGVTAPDPSRNIVQWVPWDLAGFAYADALVDPLTGEMIRGQAYLTSAFDFQGTERARRLLRSLRALVDEDESKEKEDEGEDEALHALHIGQAGCRMDTIEFAKKLADGLEEVLSQSELSDQAVQRIAEAYVRDVTAHEVGHVLGLRHNFAASLDATLSPKELDQFLQDFIEGADLEKYKEKSSGNSVMEYPIFAASIFDGWKIANADEALAYDAAAIRFGYFDDEGILEGELSFGSEEESGIYADVARRDYGLDPIEASYRDLSVASRHLPNAVIERFIAGRAPMDPRDRKKLEAVELSVSHYARRFSEPVNRILKWFDKSTRSLVVEREFAFVGDINEEERLDEHWKRLEKSLEALGGVDQVVFAHLPVRIGLKSKDKLERLEKAQKIEASVLKESLEELLDSEAYSTFVGLDGETYTWTDEEKTVIVERSSVLFEKLEEAVLLQTLERFENAPRDLGLAATGNLDDEDSVATLEKRIIALAKYVILKREKKPTIKGKVDKAYVEVPDFEYAYETRMAAAKALNDKTGSFESWSKEAKQSIHAELKNAVEGSLNIGLFKDFDDKILSRSLREWYLQQQGLLKLLPPDPKK</sequence>
<keyword evidence="4" id="KW-1185">Reference proteome</keyword>
<keyword evidence="3" id="KW-0378">Hydrolase</keyword>
<dbReference type="PROSITE" id="PS51257">
    <property type="entry name" value="PROKAR_LIPOPROTEIN"/>
    <property type="match status" value="1"/>
</dbReference>
<dbReference type="PANTHER" id="PTHR38478">
    <property type="entry name" value="PEPTIDASE M1A AND M12B"/>
    <property type="match status" value="1"/>
</dbReference>
<protein>
    <submittedName>
        <fullName evidence="3">Zinc-dependent metalloprotease</fullName>
    </submittedName>
</protein>
<comment type="caution">
    <text evidence="3">The sequence shown here is derived from an EMBL/GenBank/DDBJ whole genome shotgun (WGS) entry which is preliminary data.</text>
</comment>
<feature type="chain" id="PRO_5037847656" evidence="1">
    <location>
        <begin position="24"/>
        <end position="872"/>
    </location>
</feature>
<evidence type="ECO:0000313" key="3">
    <source>
        <dbReference type="EMBL" id="MBD5782363.1"/>
    </source>
</evidence>
<dbReference type="AlphaFoldDB" id="A0A927FC24"/>
<dbReference type="PANTHER" id="PTHR38478:SF1">
    <property type="entry name" value="ZINC DEPENDENT METALLOPROTEASE DOMAIN LIPOPROTEIN"/>
    <property type="match status" value="1"/>
</dbReference>
<dbReference type="Pfam" id="PF16313">
    <property type="entry name" value="DUF4953"/>
    <property type="match status" value="1"/>
</dbReference>
<name>A0A927FC24_9BACT</name>
<feature type="signal peptide" evidence="1">
    <location>
        <begin position="1"/>
        <end position="23"/>
    </location>
</feature>
<evidence type="ECO:0000313" key="4">
    <source>
        <dbReference type="Proteomes" id="UP000622317"/>
    </source>
</evidence>
<evidence type="ECO:0000256" key="1">
    <source>
        <dbReference type="SAM" id="SignalP"/>
    </source>
</evidence>
<proteinExistence type="predicted"/>
<dbReference type="Proteomes" id="UP000622317">
    <property type="component" value="Unassembled WGS sequence"/>
</dbReference>
<keyword evidence="1" id="KW-0732">Signal</keyword>
<organism evidence="3 4">
    <name type="scientific">Pelagicoccus enzymogenes</name>
    <dbReference type="NCBI Taxonomy" id="2773457"/>
    <lineage>
        <taxon>Bacteria</taxon>
        <taxon>Pseudomonadati</taxon>
        <taxon>Verrucomicrobiota</taxon>
        <taxon>Opitutia</taxon>
        <taxon>Puniceicoccales</taxon>
        <taxon>Pelagicoccaceae</taxon>
        <taxon>Pelagicoccus</taxon>
    </lineage>
</organism>
<dbReference type="InterPro" id="IPR024079">
    <property type="entry name" value="MetalloPept_cat_dom_sf"/>
</dbReference>
<dbReference type="InterPro" id="IPR032534">
    <property type="entry name" value="EcxA_zinc-bd"/>
</dbReference>
<feature type="domain" description="EcxA zinc-binding" evidence="2">
    <location>
        <begin position="404"/>
        <end position="555"/>
    </location>
</feature>
<keyword evidence="3" id="KW-0482">Metalloprotease</keyword>